<keyword evidence="2" id="KW-1185">Reference proteome</keyword>
<evidence type="ECO:0000313" key="2">
    <source>
        <dbReference type="Proteomes" id="UP001519460"/>
    </source>
</evidence>
<organism evidence="1 2">
    <name type="scientific">Batillaria attramentaria</name>
    <dbReference type="NCBI Taxonomy" id="370345"/>
    <lineage>
        <taxon>Eukaryota</taxon>
        <taxon>Metazoa</taxon>
        <taxon>Spiralia</taxon>
        <taxon>Lophotrochozoa</taxon>
        <taxon>Mollusca</taxon>
        <taxon>Gastropoda</taxon>
        <taxon>Caenogastropoda</taxon>
        <taxon>Sorbeoconcha</taxon>
        <taxon>Cerithioidea</taxon>
        <taxon>Batillariidae</taxon>
        <taxon>Batillaria</taxon>
    </lineage>
</organism>
<name>A0ABD0KD05_9CAEN</name>
<proteinExistence type="predicted"/>
<accession>A0ABD0KD05</accession>
<reference evidence="1 2" key="1">
    <citation type="journal article" date="2023" name="Sci. Data">
        <title>Genome assembly of the Korean intertidal mud-creeper Batillaria attramentaria.</title>
        <authorList>
            <person name="Patra A.K."/>
            <person name="Ho P.T."/>
            <person name="Jun S."/>
            <person name="Lee S.J."/>
            <person name="Kim Y."/>
            <person name="Won Y.J."/>
        </authorList>
    </citation>
    <scope>NUCLEOTIDE SEQUENCE [LARGE SCALE GENOMIC DNA]</scope>
    <source>
        <strain evidence="1">Wonlab-2016</strain>
    </source>
</reference>
<gene>
    <name evidence="1" type="ORF">BaRGS_00023675</name>
</gene>
<comment type="caution">
    <text evidence="1">The sequence shown here is derived from an EMBL/GenBank/DDBJ whole genome shotgun (WGS) entry which is preliminary data.</text>
</comment>
<dbReference type="EMBL" id="JACVVK020000200">
    <property type="protein sequence ID" value="KAK7485036.1"/>
    <property type="molecule type" value="Genomic_DNA"/>
</dbReference>
<protein>
    <submittedName>
        <fullName evidence="1">Uncharacterized protein</fullName>
    </submittedName>
</protein>
<evidence type="ECO:0000313" key="1">
    <source>
        <dbReference type="EMBL" id="KAK7485036.1"/>
    </source>
</evidence>
<sequence length="113" mass="12665">MDAWGKMADGDFLLPEAQGLMGRQIQKLVEARVKVTTTEDLSALSSSFMSDFTHERAFDEAAQRQEGICGGENCRSRRQAYCSDAPELGPVDREENTFFYLRTCAEITTCELN</sequence>
<dbReference type="AlphaFoldDB" id="A0ABD0KD05"/>
<dbReference type="Proteomes" id="UP001519460">
    <property type="component" value="Unassembled WGS sequence"/>
</dbReference>